<dbReference type="EMBL" id="GGEC01074863">
    <property type="protein sequence ID" value="MBX55347.1"/>
    <property type="molecule type" value="Transcribed_RNA"/>
</dbReference>
<dbReference type="AlphaFoldDB" id="A0A2P2PKT5"/>
<protein>
    <submittedName>
        <fullName evidence="1">Uncharacterized protein</fullName>
    </submittedName>
</protein>
<reference evidence="1" key="1">
    <citation type="submission" date="2018-02" db="EMBL/GenBank/DDBJ databases">
        <title>Rhizophora mucronata_Transcriptome.</title>
        <authorList>
            <person name="Meera S.P."/>
            <person name="Sreeshan A."/>
            <person name="Augustine A."/>
        </authorList>
    </citation>
    <scope>NUCLEOTIDE SEQUENCE</scope>
    <source>
        <tissue evidence="1">Leaf</tissue>
    </source>
</reference>
<name>A0A2P2PKT5_RHIMU</name>
<organism evidence="1">
    <name type="scientific">Rhizophora mucronata</name>
    <name type="common">Asiatic mangrove</name>
    <dbReference type="NCBI Taxonomy" id="61149"/>
    <lineage>
        <taxon>Eukaryota</taxon>
        <taxon>Viridiplantae</taxon>
        <taxon>Streptophyta</taxon>
        <taxon>Embryophyta</taxon>
        <taxon>Tracheophyta</taxon>
        <taxon>Spermatophyta</taxon>
        <taxon>Magnoliopsida</taxon>
        <taxon>eudicotyledons</taxon>
        <taxon>Gunneridae</taxon>
        <taxon>Pentapetalae</taxon>
        <taxon>rosids</taxon>
        <taxon>fabids</taxon>
        <taxon>Malpighiales</taxon>
        <taxon>Rhizophoraceae</taxon>
        <taxon>Rhizophora</taxon>
    </lineage>
</organism>
<evidence type="ECO:0000313" key="1">
    <source>
        <dbReference type="EMBL" id="MBX55347.1"/>
    </source>
</evidence>
<proteinExistence type="predicted"/>
<sequence length="47" mass="5368">MLRRNNDSNELTQLCVSEAGWPSGGCLEVKWNQSSIAGTWELHHPWE</sequence>
<accession>A0A2P2PKT5</accession>